<evidence type="ECO:0000259" key="2">
    <source>
        <dbReference type="Pfam" id="PF05378"/>
    </source>
</evidence>
<feature type="domain" description="Acetophenone carboxylase-like C-terminal" evidence="3">
    <location>
        <begin position="537"/>
        <end position="683"/>
    </location>
</feature>
<name>A0A934MHG4_9HYPH</name>
<dbReference type="GO" id="GO:0005829">
    <property type="term" value="C:cytosol"/>
    <property type="evidence" value="ECO:0007669"/>
    <property type="project" value="TreeGrafter"/>
</dbReference>
<evidence type="ECO:0000313" key="4">
    <source>
        <dbReference type="EMBL" id="MBJ3776920.1"/>
    </source>
</evidence>
<evidence type="ECO:0000259" key="3">
    <source>
        <dbReference type="Pfam" id="PF19278"/>
    </source>
</evidence>
<dbReference type="Pfam" id="PF01968">
    <property type="entry name" value="Hydantoinase_A"/>
    <property type="match status" value="1"/>
</dbReference>
<feature type="domain" description="Hydantoinase/oxoprolinase N-terminal" evidence="2">
    <location>
        <begin position="6"/>
        <end position="181"/>
    </location>
</feature>
<dbReference type="GO" id="GO:0017168">
    <property type="term" value="F:5-oxoprolinase (ATP-hydrolyzing) activity"/>
    <property type="evidence" value="ECO:0007669"/>
    <property type="project" value="TreeGrafter"/>
</dbReference>
<dbReference type="PANTHER" id="PTHR11365">
    <property type="entry name" value="5-OXOPROLINASE RELATED"/>
    <property type="match status" value="1"/>
</dbReference>
<dbReference type="InterPro" id="IPR008040">
    <property type="entry name" value="Hydant_A_N"/>
</dbReference>
<dbReference type="InterPro" id="IPR043129">
    <property type="entry name" value="ATPase_NBD"/>
</dbReference>
<dbReference type="Pfam" id="PF05378">
    <property type="entry name" value="Hydant_A_N"/>
    <property type="match status" value="1"/>
</dbReference>
<reference evidence="4" key="1">
    <citation type="submission" date="2020-12" db="EMBL/GenBank/DDBJ databases">
        <title>Bacterial taxonomy.</title>
        <authorList>
            <person name="Pan X."/>
        </authorList>
    </citation>
    <scope>NUCLEOTIDE SEQUENCE</scope>
    <source>
        <strain evidence="4">B2012</strain>
    </source>
</reference>
<dbReference type="EMBL" id="JAEKJA010000011">
    <property type="protein sequence ID" value="MBJ3776920.1"/>
    <property type="molecule type" value="Genomic_DNA"/>
</dbReference>
<evidence type="ECO:0000259" key="1">
    <source>
        <dbReference type="Pfam" id="PF01968"/>
    </source>
</evidence>
<gene>
    <name evidence="4" type="ORF">JCR33_14535</name>
</gene>
<feature type="domain" description="Hydantoinase A/oxoprolinase" evidence="1">
    <location>
        <begin position="203"/>
        <end position="496"/>
    </location>
</feature>
<dbReference type="AlphaFoldDB" id="A0A934MHG4"/>
<evidence type="ECO:0000313" key="5">
    <source>
        <dbReference type="Proteomes" id="UP000609531"/>
    </source>
</evidence>
<organism evidence="4 5">
    <name type="scientific">Acuticoccus mangrovi</name>
    <dbReference type="NCBI Taxonomy" id="2796142"/>
    <lineage>
        <taxon>Bacteria</taxon>
        <taxon>Pseudomonadati</taxon>
        <taxon>Pseudomonadota</taxon>
        <taxon>Alphaproteobacteria</taxon>
        <taxon>Hyphomicrobiales</taxon>
        <taxon>Amorphaceae</taxon>
        <taxon>Acuticoccus</taxon>
    </lineage>
</organism>
<dbReference type="Proteomes" id="UP000609531">
    <property type="component" value="Unassembled WGS sequence"/>
</dbReference>
<accession>A0A934MHG4</accession>
<sequence>MTTKARIGVDIGGTFTDGVLELDGRQISLKVLTTHDAPERGLREAIDRLVEEAGLAPSDIGLIVHGTTLATNALIERKGARTALITTEGFRDILEIRGEDRYDHHAIGLRLPEPLVPRSRRHVLVERVSAAGEVLRPLDRDAVEALVPRLVDDGVEAVAVGFLHSYRNDAHEQLVREVLDRRLPGVPVSLSSEVSPEMREYERFSTTCANAYVQPLMMGYLGRLQEGLAAASYDCQLLMMLSSGGLTTVDMSARFPVRLVESGPAGGALFARSVAERAGLAKVLSFDMGGTTAKICMIENGEPQTAHSFEVARIYRFKKGSGLPLRIPVIELVEIGAGGGSIARVDAMGRITVGPDSAGSEPGPACYGRGGTDATVTDADVVLGAIAPEGFAAGTIPVDRAACEAAVADNIGSRLGLDIPMAAYGIREIVDENMTAAARVHAIECGMDASARTMIAFGGAAPLHAGRIAEKLKLDRFIVPVRAGVGSAVGFLLAPLGYEIVRSLHQRLDRMDFDLVGATLGQMEAEARAVVRSAGGGLDDAALTTQRIIHMRYLGQGHQIAVTLPDGPIVAGTVPLLRASFEAEYARLYSRSVPDVDIEVLTWVVKVATPAAPPAAASAAQAEPSAARPVGRRPMFDEARGASVEVPVYERAGLPPGAVVEGPAIISEMETTTLVPAAFVARIGADLVIDCVRKSVRS</sequence>
<dbReference type="InterPro" id="IPR049517">
    <property type="entry name" value="ACX-like_C"/>
</dbReference>
<dbReference type="SUPFAM" id="SSF53067">
    <property type="entry name" value="Actin-like ATPase domain"/>
    <property type="match status" value="1"/>
</dbReference>
<dbReference type="GO" id="GO:0006749">
    <property type="term" value="P:glutathione metabolic process"/>
    <property type="evidence" value="ECO:0007669"/>
    <property type="project" value="TreeGrafter"/>
</dbReference>
<comment type="caution">
    <text evidence="4">The sequence shown here is derived from an EMBL/GenBank/DDBJ whole genome shotgun (WGS) entry which is preliminary data.</text>
</comment>
<proteinExistence type="predicted"/>
<protein>
    <submittedName>
        <fullName evidence="4">Hydantoinase/oxoprolinase family protein</fullName>
    </submittedName>
</protein>
<dbReference type="RefSeq" id="WP_198882812.1">
    <property type="nucleotide sequence ID" value="NZ_JAEKJA010000011.1"/>
</dbReference>
<dbReference type="PANTHER" id="PTHR11365:SF23">
    <property type="entry name" value="HYPOTHETICAL 5-OXOPROLINASE (EUROFUNG)-RELATED"/>
    <property type="match status" value="1"/>
</dbReference>
<dbReference type="InterPro" id="IPR002821">
    <property type="entry name" value="Hydantoinase_A"/>
</dbReference>
<dbReference type="InterPro" id="IPR045079">
    <property type="entry name" value="Oxoprolinase-like"/>
</dbReference>
<dbReference type="Pfam" id="PF19278">
    <property type="entry name" value="Hydant_A_C"/>
    <property type="match status" value="1"/>
</dbReference>
<keyword evidence="5" id="KW-1185">Reference proteome</keyword>